<dbReference type="SMART" id="SM00283">
    <property type="entry name" value="MA"/>
    <property type="match status" value="1"/>
</dbReference>
<dbReference type="PROSITE" id="PS50885">
    <property type="entry name" value="HAMP"/>
    <property type="match status" value="1"/>
</dbReference>
<dbReference type="InterPro" id="IPR004090">
    <property type="entry name" value="Chemotax_Me-accpt_rcpt"/>
</dbReference>
<protein>
    <submittedName>
        <fullName evidence="9">Methyl-accepting chemotaxis protein</fullName>
    </submittedName>
</protein>
<dbReference type="InterPro" id="IPR003660">
    <property type="entry name" value="HAMP_dom"/>
</dbReference>
<reference evidence="9 10" key="1">
    <citation type="submission" date="2020-08" db="EMBL/GenBank/DDBJ databases">
        <title>Genomic Encyclopedia of Type Strains, Phase III (KMG-III): the genomes of soil and plant-associated and newly described type strains.</title>
        <authorList>
            <person name="Whitman W."/>
        </authorList>
    </citation>
    <scope>NUCLEOTIDE SEQUENCE [LARGE SCALE GENOMIC DNA]</scope>
    <source>
        <strain evidence="9 10">CECT 8897</strain>
    </source>
</reference>
<dbReference type="CDD" id="cd11386">
    <property type="entry name" value="MCP_signal"/>
    <property type="match status" value="1"/>
</dbReference>
<dbReference type="CDD" id="cd06225">
    <property type="entry name" value="HAMP"/>
    <property type="match status" value="1"/>
</dbReference>
<dbReference type="CDD" id="cd19411">
    <property type="entry name" value="MCP2201-like_sensor"/>
    <property type="match status" value="1"/>
</dbReference>
<evidence type="ECO:0000256" key="4">
    <source>
        <dbReference type="PROSITE-ProRule" id="PRU00284"/>
    </source>
</evidence>
<feature type="domain" description="HAMP" evidence="8">
    <location>
        <begin position="212"/>
        <end position="264"/>
    </location>
</feature>
<feature type="transmembrane region" description="Helical" evidence="6">
    <location>
        <begin position="12"/>
        <end position="35"/>
    </location>
</feature>
<dbReference type="Proteomes" id="UP000541535">
    <property type="component" value="Unassembled WGS sequence"/>
</dbReference>
<feature type="compositionally biased region" description="Low complexity" evidence="5">
    <location>
        <begin position="541"/>
        <end position="581"/>
    </location>
</feature>
<dbReference type="Pfam" id="PF00672">
    <property type="entry name" value="HAMP"/>
    <property type="match status" value="1"/>
</dbReference>
<evidence type="ECO:0000313" key="10">
    <source>
        <dbReference type="Proteomes" id="UP000541535"/>
    </source>
</evidence>
<dbReference type="GO" id="GO:0007165">
    <property type="term" value="P:signal transduction"/>
    <property type="evidence" value="ECO:0007669"/>
    <property type="project" value="UniProtKB-KW"/>
</dbReference>
<dbReference type="PROSITE" id="PS50111">
    <property type="entry name" value="CHEMOTAXIS_TRANSDUC_2"/>
    <property type="match status" value="1"/>
</dbReference>
<dbReference type="FunFam" id="1.10.287.950:FF:000001">
    <property type="entry name" value="Methyl-accepting chemotaxis sensory transducer"/>
    <property type="match status" value="1"/>
</dbReference>
<evidence type="ECO:0000313" key="9">
    <source>
        <dbReference type="EMBL" id="MBB3117479.1"/>
    </source>
</evidence>
<evidence type="ECO:0000256" key="5">
    <source>
        <dbReference type="SAM" id="MobiDB-lite"/>
    </source>
</evidence>
<keyword evidence="6" id="KW-0472">Membrane</keyword>
<evidence type="ECO:0000256" key="3">
    <source>
        <dbReference type="ARBA" id="ARBA00029447"/>
    </source>
</evidence>
<organism evidence="9 10">
    <name type="scientific">Pseudoduganella violacea</name>
    <dbReference type="NCBI Taxonomy" id="1715466"/>
    <lineage>
        <taxon>Bacteria</taxon>
        <taxon>Pseudomonadati</taxon>
        <taxon>Pseudomonadota</taxon>
        <taxon>Betaproteobacteria</taxon>
        <taxon>Burkholderiales</taxon>
        <taxon>Oxalobacteraceae</taxon>
        <taxon>Telluria group</taxon>
        <taxon>Pseudoduganella</taxon>
    </lineage>
</organism>
<feature type="domain" description="Methyl-accepting transducer" evidence="7">
    <location>
        <begin position="269"/>
        <end position="498"/>
    </location>
</feature>
<evidence type="ECO:0000256" key="2">
    <source>
        <dbReference type="ARBA" id="ARBA00022481"/>
    </source>
</evidence>
<keyword evidence="6" id="KW-1133">Transmembrane helix</keyword>
<dbReference type="Pfam" id="PF00015">
    <property type="entry name" value="MCPsignal"/>
    <property type="match status" value="1"/>
</dbReference>
<dbReference type="PANTHER" id="PTHR43531:SF14">
    <property type="entry name" value="METHYL-ACCEPTING CHEMOTAXIS PROTEIN I-RELATED"/>
    <property type="match status" value="1"/>
</dbReference>
<dbReference type="InterPro" id="IPR051310">
    <property type="entry name" value="MCP_chemotaxis"/>
</dbReference>
<evidence type="ECO:0000256" key="1">
    <source>
        <dbReference type="ARBA" id="ARBA00004370"/>
    </source>
</evidence>
<evidence type="ECO:0000259" key="7">
    <source>
        <dbReference type="PROSITE" id="PS50111"/>
    </source>
</evidence>
<dbReference type="InterPro" id="IPR047347">
    <property type="entry name" value="YvaQ-like_sensor"/>
</dbReference>
<comment type="subcellular location">
    <subcellularLocation>
        <location evidence="1">Membrane</location>
    </subcellularLocation>
</comment>
<dbReference type="RefSeq" id="WP_371871572.1">
    <property type="nucleotide sequence ID" value="NZ_JACHXD010000001.1"/>
</dbReference>
<dbReference type="Pfam" id="PF12729">
    <property type="entry name" value="4HB_MCP_1"/>
    <property type="match status" value="1"/>
</dbReference>
<evidence type="ECO:0000259" key="8">
    <source>
        <dbReference type="PROSITE" id="PS50885"/>
    </source>
</evidence>
<dbReference type="InterPro" id="IPR004089">
    <property type="entry name" value="MCPsignal_dom"/>
</dbReference>
<keyword evidence="4" id="KW-0807">Transducer</keyword>
<keyword evidence="10" id="KW-1185">Reference proteome</keyword>
<accession>A0A7W5B6J3</accession>
<dbReference type="PRINTS" id="PR00260">
    <property type="entry name" value="CHEMTRNSDUCR"/>
</dbReference>
<comment type="caution">
    <text evidence="9">The sequence shown here is derived from an EMBL/GenBank/DDBJ whole genome shotgun (WGS) entry which is preliminary data.</text>
</comment>
<dbReference type="SMART" id="SM00304">
    <property type="entry name" value="HAMP"/>
    <property type="match status" value="1"/>
</dbReference>
<gene>
    <name evidence="9" type="ORF">FHS03_000498</name>
</gene>
<dbReference type="GO" id="GO:0006935">
    <property type="term" value="P:chemotaxis"/>
    <property type="evidence" value="ECO:0007669"/>
    <property type="project" value="InterPro"/>
</dbReference>
<dbReference type="PANTHER" id="PTHR43531">
    <property type="entry name" value="PROTEIN ICFG"/>
    <property type="match status" value="1"/>
</dbReference>
<evidence type="ECO:0000256" key="6">
    <source>
        <dbReference type="SAM" id="Phobius"/>
    </source>
</evidence>
<comment type="similarity">
    <text evidence="3">Belongs to the methyl-accepting chemotaxis (MCP) protein family.</text>
</comment>
<sequence>MNLSNMKIGARLAIGFALTIVIMLIMSFSGLTSIYHTSSLTDRIVNDRYVKVTLTNDMRSYSNRGAQALRNAMLAHDNGSSRSFLESMTEAERVGAEAANKLEKLLVRPEAKKLFAEQRADYAVYAEKRDQATKLHTDGNRDGAIQYLFKEVIPAQTAYFQRLDTILKYQSQLMAEDGQAAAAAAHDATVMMISMLVLATLLSAVGGYLITRSVTVPINEAVDLAETVARGDLSAHISVTRKDETGRLLNALKEMVDSLTRTVGAVRSSSDTITTASAEIAAGNLDLSSRTEQQASSLEETASSMEQLTSTVKQNADNARQANQLVVSAAEFAQRGGQVVGEVVNTMGSIKESSSKIVDIIGVIDGIAFQTNILALNAAVEAARAGEQGRGFAVVASEVRNLAQRSASAAKEIKALIDDSVQKVDAGGRLVDDAGATMQQIVNSVQQVADIMNEITMASQEQSQGIEQVNVAITEMDTTTQQNAALVEQAAAAAGSMQEQAVRLSEAVAVFRLSDSRTIVPVQRAMDRPPIRPAAKPVSLPGRGTRPAAARPTPAPARDAAAAPARTATASKPAKAPASTANDEWEEF</sequence>
<keyword evidence="2" id="KW-0488">Methylation</keyword>
<dbReference type="GO" id="GO:0005886">
    <property type="term" value="C:plasma membrane"/>
    <property type="evidence" value="ECO:0007669"/>
    <property type="project" value="TreeGrafter"/>
</dbReference>
<name>A0A7W5B6J3_9BURK</name>
<feature type="region of interest" description="Disordered" evidence="5">
    <location>
        <begin position="528"/>
        <end position="588"/>
    </location>
</feature>
<dbReference type="SUPFAM" id="SSF58104">
    <property type="entry name" value="Methyl-accepting chemotaxis protein (MCP) signaling domain"/>
    <property type="match status" value="1"/>
</dbReference>
<dbReference type="InterPro" id="IPR024478">
    <property type="entry name" value="HlyB_4HB_MCP"/>
</dbReference>
<dbReference type="AlphaFoldDB" id="A0A7W5B6J3"/>
<dbReference type="Gene3D" id="1.10.287.950">
    <property type="entry name" value="Methyl-accepting chemotaxis protein"/>
    <property type="match status" value="1"/>
</dbReference>
<keyword evidence="6" id="KW-0812">Transmembrane</keyword>
<proteinExistence type="inferred from homology"/>
<dbReference type="GO" id="GO:0004888">
    <property type="term" value="F:transmembrane signaling receptor activity"/>
    <property type="evidence" value="ECO:0007669"/>
    <property type="project" value="InterPro"/>
</dbReference>
<dbReference type="EMBL" id="JACHXD010000001">
    <property type="protein sequence ID" value="MBB3117479.1"/>
    <property type="molecule type" value="Genomic_DNA"/>
</dbReference>